<feature type="transmembrane region" description="Helical" evidence="6">
    <location>
        <begin position="282"/>
        <end position="307"/>
    </location>
</feature>
<keyword evidence="4 6" id="KW-1133">Transmembrane helix</keyword>
<dbReference type="EMBL" id="LK023346">
    <property type="protein sequence ID" value="CDS11534.1"/>
    <property type="molecule type" value="Genomic_DNA"/>
</dbReference>
<evidence type="ECO:0000256" key="3">
    <source>
        <dbReference type="ARBA" id="ARBA00022692"/>
    </source>
</evidence>
<feature type="domain" description="Major facilitator superfamily (MFS) profile" evidence="7">
    <location>
        <begin position="53"/>
        <end position="467"/>
    </location>
</feature>
<dbReference type="OrthoDB" id="2985014at2759"/>
<dbReference type="FunFam" id="1.20.1250.20:FF:000057">
    <property type="entry name" value="MFS general substrate transporter"/>
    <property type="match status" value="1"/>
</dbReference>
<organism evidence="8">
    <name type="scientific">Lichtheimia ramosa</name>
    <dbReference type="NCBI Taxonomy" id="688394"/>
    <lineage>
        <taxon>Eukaryota</taxon>
        <taxon>Fungi</taxon>
        <taxon>Fungi incertae sedis</taxon>
        <taxon>Mucoromycota</taxon>
        <taxon>Mucoromycotina</taxon>
        <taxon>Mucoromycetes</taxon>
        <taxon>Mucorales</taxon>
        <taxon>Lichtheimiaceae</taxon>
        <taxon>Lichtheimia</taxon>
    </lineage>
</organism>
<evidence type="ECO:0000256" key="6">
    <source>
        <dbReference type="SAM" id="Phobius"/>
    </source>
</evidence>
<dbReference type="Gene3D" id="1.20.1250.20">
    <property type="entry name" value="MFS general substrate transporter like domains"/>
    <property type="match status" value="2"/>
</dbReference>
<feature type="transmembrane region" description="Helical" evidence="6">
    <location>
        <begin position="119"/>
        <end position="138"/>
    </location>
</feature>
<dbReference type="SUPFAM" id="SSF103473">
    <property type="entry name" value="MFS general substrate transporter"/>
    <property type="match status" value="1"/>
</dbReference>
<evidence type="ECO:0000259" key="7">
    <source>
        <dbReference type="PROSITE" id="PS50850"/>
    </source>
</evidence>
<feature type="transmembrane region" description="Helical" evidence="6">
    <location>
        <begin position="49"/>
        <end position="66"/>
    </location>
</feature>
<evidence type="ECO:0000256" key="1">
    <source>
        <dbReference type="ARBA" id="ARBA00004141"/>
    </source>
</evidence>
<feature type="transmembrane region" description="Helical" evidence="6">
    <location>
        <begin position="351"/>
        <end position="369"/>
    </location>
</feature>
<evidence type="ECO:0000256" key="5">
    <source>
        <dbReference type="ARBA" id="ARBA00023136"/>
    </source>
</evidence>
<feature type="transmembrane region" description="Helical" evidence="6">
    <location>
        <begin position="319"/>
        <end position="339"/>
    </location>
</feature>
<name>A0A077WWG4_9FUNG</name>
<reference evidence="8" key="1">
    <citation type="journal article" date="2014" name="Genome Announc.">
        <title>De novo whole-genome sequence and genome annotation of Lichtheimia ramosa.</title>
        <authorList>
            <person name="Linde J."/>
            <person name="Schwartze V."/>
            <person name="Binder U."/>
            <person name="Lass-Florl C."/>
            <person name="Voigt K."/>
            <person name="Horn F."/>
        </authorList>
    </citation>
    <scope>NUCLEOTIDE SEQUENCE</scope>
    <source>
        <strain evidence="8">JMRC FSU:6197</strain>
    </source>
</reference>
<feature type="transmembrane region" description="Helical" evidence="6">
    <location>
        <begin position="89"/>
        <end position="112"/>
    </location>
</feature>
<feature type="transmembrane region" description="Helical" evidence="6">
    <location>
        <begin position="179"/>
        <end position="200"/>
    </location>
</feature>
<dbReference type="InterPro" id="IPR036259">
    <property type="entry name" value="MFS_trans_sf"/>
</dbReference>
<feature type="transmembrane region" description="Helical" evidence="6">
    <location>
        <begin position="409"/>
        <end position="432"/>
    </location>
</feature>
<dbReference type="GO" id="GO:0022857">
    <property type="term" value="F:transmembrane transporter activity"/>
    <property type="evidence" value="ECO:0007669"/>
    <property type="project" value="InterPro"/>
</dbReference>
<feature type="transmembrane region" description="Helical" evidence="6">
    <location>
        <begin position="212"/>
        <end position="235"/>
    </location>
</feature>
<protein>
    <recommendedName>
        <fullName evidence="7">Major facilitator superfamily (MFS) profile domain-containing protein</fullName>
    </recommendedName>
</protein>
<dbReference type="PANTHER" id="PTHR43791:SF38">
    <property type="entry name" value="MAJOR FACILITATOR SUPERFAMILY (MFS) PROFILE DOMAIN-CONTAINING PROTEIN"/>
    <property type="match status" value="1"/>
</dbReference>
<proteinExistence type="predicted"/>
<dbReference type="Pfam" id="PF07690">
    <property type="entry name" value="MFS_1"/>
    <property type="match status" value="1"/>
</dbReference>
<keyword evidence="3 6" id="KW-0812">Transmembrane</keyword>
<dbReference type="InterPro" id="IPR011701">
    <property type="entry name" value="MFS"/>
</dbReference>
<dbReference type="PROSITE" id="PS50850">
    <property type="entry name" value="MFS"/>
    <property type="match status" value="1"/>
</dbReference>
<feature type="transmembrane region" description="Helical" evidence="6">
    <location>
        <begin position="375"/>
        <end position="397"/>
    </location>
</feature>
<dbReference type="InterPro" id="IPR020846">
    <property type="entry name" value="MFS_dom"/>
</dbReference>
<comment type="subcellular location">
    <subcellularLocation>
        <location evidence="1">Membrane</location>
        <topology evidence="1">Multi-pass membrane protein</topology>
    </subcellularLocation>
</comment>
<accession>A0A077WWG4</accession>
<keyword evidence="5 6" id="KW-0472">Membrane</keyword>
<feature type="transmembrane region" description="Helical" evidence="6">
    <location>
        <begin position="444"/>
        <end position="463"/>
    </location>
</feature>
<dbReference type="PANTHER" id="PTHR43791">
    <property type="entry name" value="PERMEASE-RELATED"/>
    <property type="match status" value="1"/>
</dbReference>
<evidence type="ECO:0000313" key="8">
    <source>
        <dbReference type="EMBL" id="CDS11534.1"/>
    </source>
</evidence>
<keyword evidence="2" id="KW-0813">Transport</keyword>
<feature type="transmembrane region" description="Helical" evidence="6">
    <location>
        <begin position="144"/>
        <end position="167"/>
    </location>
</feature>
<sequence length="488" mass="55090">MAIVEKDQEIGHIEVDAISRTSSHHTEYRNNLELTEEEKLVEKRLVRKLDYRLMLWAFLAYWANGLDRNNMPNAYTTGMKEELDLDSSAYNWAITMFFIGYVILQIPANVIITKVRPAIMLPLVVTLWGAVVCFMALVKNHSALYGLRIVLGFTEAPFYPGMVYLLGNWYTRQELGSRTAFFVAGSQFSGAFSGLISGSISQTLDGAAGMRGWKWLFIIEGLIGVVIGLMGFFLIPDYPHNTRFIQDAERTVAIKRLERQGKKVIATGLNLQTLRNIATTPYVYLFILIFTCMQLGMGILQQFAIILKEMGYEASFANYMTVPVWCFAAIVIVTQGYLSDKYGHRHWHIQAGALWTLIWYILLVAVNNGHVPVPLLYVCVYMVVPVLGISPIMMTWNNEIHQCDPETRALAIAMVNSIGNLAPNFINVAAWTVTQAPAFRLGKIVTTATTAAMIVMCAIVYILERYKILLPKAQQRIETESMEKKEEH</sequence>
<evidence type="ECO:0000256" key="4">
    <source>
        <dbReference type="ARBA" id="ARBA00022989"/>
    </source>
</evidence>
<gene>
    <name evidence="8" type="ORF">LRAMOSA03797</name>
</gene>
<dbReference type="GO" id="GO:0016020">
    <property type="term" value="C:membrane"/>
    <property type="evidence" value="ECO:0007669"/>
    <property type="project" value="UniProtKB-SubCell"/>
</dbReference>
<dbReference type="AlphaFoldDB" id="A0A077WWG4"/>
<evidence type="ECO:0000256" key="2">
    <source>
        <dbReference type="ARBA" id="ARBA00022448"/>
    </source>
</evidence>